<dbReference type="OrthoDB" id="9807547at2"/>
<dbReference type="SUPFAM" id="SSF51206">
    <property type="entry name" value="cAMP-binding domain-like"/>
    <property type="match status" value="1"/>
</dbReference>
<reference evidence="2 3" key="1">
    <citation type="submission" date="2018-12" db="EMBL/GenBank/DDBJ databases">
        <authorList>
            <person name="Grouzdev D.S."/>
            <person name="Krutkina M.S."/>
        </authorList>
    </citation>
    <scope>NUCLEOTIDE SEQUENCE [LARGE SCALE GENOMIC DNA]</scope>
    <source>
        <strain evidence="2 3">RmlP026</strain>
    </source>
</reference>
<dbReference type="SMART" id="SM00100">
    <property type="entry name" value="cNMP"/>
    <property type="match status" value="1"/>
</dbReference>
<dbReference type="CDD" id="cd00038">
    <property type="entry name" value="CAP_ED"/>
    <property type="match status" value="1"/>
</dbReference>
<reference evidence="2 3" key="2">
    <citation type="submission" date="2019-02" db="EMBL/GenBank/DDBJ databases">
        <title>'Lichenibacterium ramalinii' gen. nov. sp. nov., 'Lichenibacterium minor' gen. nov. sp. nov.</title>
        <authorList>
            <person name="Pankratov T."/>
        </authorList>
    </citation>
    <scope>NUCLEOTIDE SEQUENCE [LARGE SCALE GENOMIC DNA]</scope>
    <source>
        <strain evidence="2 3">RmlP026</strain>
    </source>
</reference>
<organism evidence="2 3">
    <name type="scientific">Lichenibacterium minor</name>
    <dbReference type="NCBI Taxonomy" id="2316528"/>
    <lineage>
        <taxon>Bacteria</taxon>
        <taxon>Pseudomonadati</taxon>
        <taxon>Pseudomonadota</taxon>
        <taxon>Alphaproteobacteria</taxon>
        <taxon>Hyphomicrobiales</taxon>
        <taxon>Lichenihabitantaceae</taxon>
        <taxon>Lichenibacterium</taxon>
    </lineage>
</organism>
<evidence type="ECO:0000313" key="2">
    <source>
        <dbReference type="EMBL" id="RYC30551.1"/>
    </source>
</evidence>
<dbReference type="InterPro" id="IPR000595">
    <property type="entry name" value="cNMP-bd_dom"/>
</dbReference>
<gene>
    <name evidence="2" type="ORF">D3273_17825</name>
</gene>
<dbReference type="Pfam" id="PF00027">
    <property type="entry name" value="cNMP_binding"/>
    <property type="match status" value="1"/>
</dbReference>
<dbReference type="AlphaFoldDB" id="A0A4Q2U643"/>
<dbReference type="Gene3D" id="2.60.120.10">
    <property type="entry name" value="Jelly Rolls"/>
    <property type="match status" value="1"/>
</dbReference>
<feature type="domain" description="Cyclic nucleotide-binding" evidence="1">
    <location>
        <begin position="15"/>
        <end position="116"/>
    </location>
</feature>
<comment type="caution">
    <text evidence="2">The sequence shown here is derived from an EMBL/GenBank/DDBJ whole genome shotgun (WGS) entry which is preliminary data.</text>
</comment>
<dbReference type="InterPro" id="IPR018490">
    <property type="entry name" value="cNMP-bd_dom_sf"/>
</dbReference>
<name>A0A4Q2U643_9HYPH</name>
<evidence type="ECO:0000259" key="1">
    <source>
        <dbReference type="PROSITE" id="PS50042"/>
    </source>
</evidence>
<accession>A0A4Q2U643</accession>
<evidence type="ECO:0000313" key="3">
    <source>
        <dbReference type="Proteomes" id="UP000290759"/>
    </source>
</evidence>
<dbReference type="InterPro" id="IPR014710">
    <property type="entry name" value="RmlC-like_jellyroll"/>
</dbReference>
<dbReference type="RefSeq" id="WP_129228247.1">
    <property type="nucleotide sequence ID" value="NZ_QYBB01000023.1"/>
</dbReference>
<keyword evidence="3" id="KW-1185">Reference proteome</keyword>
<dbReference type="PROSITE" id="PS50042">
    <property type="entry name" value="CNMP_BINDING_3"/>
    <property type="match status" value="1"/>
</dbReference>
<proteinExistence type="predicted"/>
<dbReference type="EMBL" id="QYBB01000023">
    <property type="protein sequence ID" value="RYC30551.1"/>
    <property type="molecule type" value="Genomic_DNA"/>
</dbReference>
<sequence length="147" mass="16050">MALGQDIDRLRRLPVFACLDAEALTLVAFSAQARRLPAGHVLFRRGEVADAAVLLATGMLALDEETEDRLSVSWALAGTLLNETALFAPGMQTVTATAQEACTVVAVPHTLMMRVLEVHPGNAEPLRRYWADRLGRRLAGFRSEVRP</sequence>
<protein>
    <submittedName>
        <fullName evidence="2">Crp/Fnr family transcriptional regulator</fullName>
    </submittedName>
</protein>
<dbReference type="Proteomes" id="UP000290759">
    <property type="component" value="Unassembled WGS sequence"/>
</dbReference>